<reference evidence="2" key="1">
    <citation type="submission" date="2023-10" db="EMBL/GenBank/DDBJ databases">
        <title>Screening of Alkalihalophilus pseudofirmusBZ-TG-HK211 and Its Alleviation of Salt Stress on Rapeseed Growth.</title>
        <authorList>
            <person name="Zhao B."/>
            <person name="Guo T."/>
        </authorList>
    </citation>
    <scope>NUCLEOTIDE SEQUENCE</scope>
    <source>
        <strain evidence="2">BZ-TG-HK211</strain>
    </source>
</reference>
<evidence type="ECO:0000313" key="2">
    <source>
        <dbReference type="EMBL" id="MDV2887517.1"/>
    </source>
</evidence>
<keyword evidence="2" id="KW-0167">Capsid protein</keyword>
<protein>
    <submittedName>
        <fullName evidence="2">Spore coat protein</fullName>
    </submittedName>
</protein>
<feature type="non-terminal residue" evidence="2">
    <location>
        <position position="1"/>
    </location>
</feature>
<gene>
    <name evidence="2" type="ORF">RYX45_20260</name>
</gene>
<evidence type="ECO:0000313" key="3">
    <source>
        <dbReference type="Proteomes" id="UP001285636"/>
    </source>
</evidence>
<dbReference type="AlphaFoldDB" id="A0AAJ2U510"/>
<sequence length="53" mass="6045">SIYQNKNHYYQVPQLTQQDMNAMLNSFAPAQGMPQTANMNTGTNTYPNNNIKH</sequence>
<evidence type="ECO:0000256" key="1">
    <source>
        <dbReference type="SAM" id="MobiDB-lite"/>
    </source>
</evidence>
<feature type="region of interest" description="Disordered" evidence="1">
    <location>
        <begin position="31"/>
        <end position="53"/>
    </location>
</feature>
<dbReference type="EMBL" id="JAWJAY010000123">
    <property type="protein sequence ID" value="MDV2887517.1"/>
    <property type="molecule type" value="Genomic_DNA"/>
</dbReference>
<keyword evidence="2" id="KW-0946">Virion</keyword>
<feature type="compositionally biased region" description="Polar residues" evidence="1">
    <location>
        <begin position="33"/>
        <end position="53"/>
    </location>
</feature>
<proteinExistence type="predicted"/>
<comment type="caution">
    <text evidence="2">The sequence shown here is derived from an EMBL/GenBank/DDBJ whole genome shotgun (WGS) entry which is preliminary data.</text>
</comment>
<dbReference type="Proteomes" id="UP001285636">
    <property type="component" value="Unassembled WGS sequence"/>
</dbReference>
<name>A0AAJ2U510_ALKPS</name>
<organism evidence="2 3">
    <name type="scientific">Alkalihalophilus pseudofirmus</name>
    <name type="common">Bacillus pseudofirmus</name>
    <dbReference type="NCBI Taxonomy" id="79885"/>
    <lineage>
        <taxon>Bacteria</taxon>
        <taxon>Bacillati</taxon>
        <taxon>Bacillota</taxon>
        <taxon>Bacilli</taxon>
        <taxon>Bacillales</taxon>
        <taxon>Bacillaceae</taxon>
        <taxon>Alkalihalophilus</taxon>
    </lineage>
</organism>
<accession>A0AAJ2U510</accession>